<dbReference type="GO" id="GO:0098505">
    <property type="term" value="F:G-rich strand telomeric DNA binding"/>
    <property type="evidence" value="ECO:0007669"/>
    <property type="project" value="TreeGrafter"/>
</dbReference>
<evidence type="ECO:0000256" key="3">
    <source>
        <dbReference type="ARBA" id="ARBA00022895"/>
    </source>
</evidence>
<dbReference type="SUPFAM" id="SSF50249">
    <property type="entry name" value="Nucleic acid-binding proteins"/>
    <property type="match status" value="3"/>
</dbReference>
<dbReference type="GO" id="GO:0010521">
    <property type="term" value="F:telomerase inhibitor activity"/>
    <property type="evidence" value="ECO:0007669"/>
    <property type="project" value="TreeGrafter"/>
</dbReference>
<dbReference type="SMART" id="SM00976">
    <property type="entry name" value="Telo_bind"/>
    <property type="match status" value="1"/>
</dbReference>
<dbReference type="GO" id="GO:0032210">
    <property type="term" value="P:regulation of telomere maintenance via telomerase"/>
    <property type="evidence" value="ECO:0007669"/>
    <property type="project" value="TreeGrafter"/>
</dbReference>
<dbReference type="Pfam" id="PF22236">
    <property type="entry name" value="TEBP_OB2-like"/>
    <property type="match status" value="1"/>
</dbReference>
<organism evidence="7 8">
    <name type="scientific">Halteria grandinella</name>
    <dbReference type="NCBI Taxonomy" id="5974"/>
    <lineage>
        <taxon>Eukaryota</taxon>
        <taxon>Sar</taxon>
        <taxon>Alveolata</taxon>
        <taxon>Ciliophora</taxon>
        <taxon>Intramacronucleata</taxon>
        <taxon>Spirotrichea</taxon>
        <taxon>Stichotrichia</taxon>
        <taxon>Sporadotrichida</taxon>
        <taxon>Halteriidae</taxon>
        <taxon>Halteria</taxon>
    </lineage>
</organism>
<dbReference type="PANTHER" id="PTHR14513">
    <property type="entry name" value="PROTECTION OF TELOMERES 1"/>
    <property type="match status" value="1"/>
</dbReference>
<evidence type="ECO:0000256" key="5">
    <source>
        <dbReference type="SAM" id="MobiDB-lite"/>
    </source>
</evidence>
<evidence type="ECO:0000256" key="4">
    <source>
        <dbReference type="ARBA" id="ARBA00023125"/>
    </source>
</evidence>
<evidence type="ECO:0000256" key="2">
    <source>
        <dbReference type="ARBA" id="ARBA00022454"/>
    </source>
</evidence>
<feature type="domain" description="Telomeric single stranded DNA binding POT1/Cdc13" evidence="6">
    <location>
        <begin position="41"/>
        <end position="187"/>
    </location>
</feature>
<feature type="compositionally biased region" description="Basic and acidic residues" evidence="5">
    <location>
        <begin position="27"/>
        <end position="36"/>
    </location>
</feature>
<dbReference type="GO" id="GO:0000783">
    <property type="term" value="C:nuclear telomere cap complex"/>
    <property type="evidence" value="ECO:0007669"/>
    <property type="project" value="TreeGrafter"/>
</dbReference>
<evidence type="ECO:0000313" key="7">
    <source>
        <dbReference type="EMBL" id="TNV81852.1"/>
    </source>
</evidence>
<accession>A0A8J8NUH3</accession>
<dbReference type="EMBL" id="RRYP01005645">
    <property type="protein sequence ID" value="TNV81852.1"/>
    <property type="molecule type" value="Genomic_DNA"/>
</dbReference>
<keyword evidence="3" id="KW-0779">Telomere</keyword>
<evidence type="ECO:0000313" key="8">
    <source>
        <dbReference type="Proteomes" id="UP000785679"/>
    </source>
</evidence>
<dbReference type="InterPro" id="IPR012340">
    <property type="entry name" value="NA-bd_OB-fold"/>
</dbReference>
<dbReference type="Gene3D" id="2.40.50.140">
    <property type="entry name" value="Nucleic acid-binding proteins"/>
    <property type="match status" value="3"/>
</dbReference>
<dbReference type="InterPro" id="IPR053979">
    <property type="entry name" value="TEBP-like_OB2"/>
</dbReference>
<reference evidence="7" key="1">
    <citation type="submission" date="2019-06" db="EMBL/GenBank/DDBJ databases">
        <authorList>
            <person name="Zheng W."/>
        </authorList>
    </citation>
    <scope>NUCLEOTIDE SEQUENCE</scope>
    <source>
        <strain evidence="7">QDHG01</strain>
    </source>
</reference>
<dbReference type="AlphaFoldDB" id="A0A8J8NUH3"/>
<feature type="compositionally biased region" description="Low complexity" evidence="5">
    <location>
        <begin position="1"/>
        <end position="12"/>
    </location>
</feature>
<dbReference type="InterPro" id="IPR011564">
    <property type="entry name" value="Telomer_end-bd_POT1/Cdc13"/>
</dbReference>
<dbReference type="Pfam" id="PF02765">
    <property type="entry name" value="POT1"/>
    <property type="match status" value="2"/>
</dbReference>
<dbReference type="OrthoDB" id="2186770at2759"/>
<dbReference type="PANTHER" id="PTHR14513:SF0">
    <property type="entry name" value="PROTECTION OF TELOMERES PROTEIN 1"/>
    <property type="match status" value="1"/>
</dbReference>
<keyword evidence="2" id="KW-0158">Chromosome</keyword>
<proteinExistence type="predicted"/>
<evidence type="ECO:0000256" key="1">
    <source>
        <dbReference type="ARBA" id="ARBA00004574"/>
    </source>
</evidence>
<dbReference type="InterPro" id="IPR028389">
    <property type="entry name" value="POT1"/>
</dbReference>
<dbReference type="Proteomes" id="UP000785679">
    <property type="component" value="Unassembled WGS sequence"/>
</dbReference>
<sequence length="482" mass="53756">MSSTAPAAVAAPKKARAAKKATPSKDAAPKAKRGESQRYKYSELNKASLTSGEAQHIYGVIIDATFPYKTNQDRYICSLKIVDPSLYIKSQKGTGDSSDFATVVLYAKRFEDLPIITRLGDIIRVHRATLRLYNGQRQFNANIFYNSSWAVFPQEGAGHGGASHSGKNYSFEKSEDATLANIRKWAQGYFQQYNVVSSDLYVPLAKAAGQKSDFDVVAKVNQVFELDEYTNELRLRDGSGAQTWNVLALKLKFPNVHAGDVVRIRSATYDETSTQKKVLLLSHYSNILTVPANSKLAKEVKAKAGDEKLDKAAINGVNATVLTEVDKKHAGLPVHSLLDLFHNIETDKEIQSKDTFRTQFYVTKIESADVKEWTKSYDKKTKKGASFKGQKGNANAIYQVQFLVKDVSTQFNSNTYKVLLYTHDGLGANFFNTPADNLYTNDKAAKKLQEYSGLLTKFNSWVDAVVERRNGFYFIKDTKIAF</sequence>
<dbReference type="GO" id="GO:0016233">
    <property type="term" value="P:telomere capping"/>
    <property type="evidence" value="ECO:0007669"/>
    <property type="project" value="TreeGrafter"/>
</dbReference>
<feature type="region of interest" description="Disordered" evidence="5">
    <location>
        <begin position="1"/>
        <end position="36"/>
    </location>
</feature>
<keyword evidence="4" id="KW-0238">DNA-binding</keyword>
<evidence type="ECO:0000259" key="6">
    <source>
        <dbReference type="SMART" id="SM00976"/>
    </source>
</evidence>
<comment type="subcellular location">
    <subcellularLocation>
        <location evidence="1">Chromosome</location>
        <location evidence="1">Telomere</location>
    </subcellularLocation>
</comment>
<keyword evidence="8" id="KW-1185">Reference proteome</keyword>
<name>A0A8J8NUH3_HALGN</name>
<comment type="caution">
    <text evidence="7">The sequence shown here is derived from an EMBL/GenBank/DDBJ whole genome shotgun (WGS) entry which is preliminary data.</text>
</comment>
<dbReference type="CDD" id="cd04497">
    <property type="entry name" value="hPOT1_OB1_like"/>
    <property type="match status" value="1"/>
</dbReference>
<protein>
    <recommendedName>
        <fullName evidence="6">Telomeric single stranded DNA binding POT1/Cdc13 domain-containing protein</fullName>
    </recommendedName>
</protein>
<gene>
    <name evidence="7" type="ORF">FGO68_gene16954</name>
</gene>